<feature type="region of interest" description="Disordered" evidence="1">
    <location>
        <begin position="24"/>
        <end position="46"/>
    </location>
</feature>
<name>A0ABP6ZMF0_9ACTN</name>
<organism evidence="2 3">
    <name type="scientific">Kineosporia mesophila</name>
    <dbReference type="NCBI Taxonomy" id="566012"/>
    <lineage>
        <taxon>Bacteria</taxon>
        <taxon>Bacillati</taxon>
        <taxon>Actinomycetota</taxon>
        <taxon>Actinomycetes</taxon>
        <taxon>Kineosporiales</taxon>
        <taxon>Kineosporiaceae</taxon>
        <taxon>Kineosporia</taxon>
    </lineage>
</organism>
<proteinExistence type="predicted"/>
<evidence type="ECO:0000313" key="2">
    <source>
        <dbReference type="EMBL" id="GAA3614306.1"/>
    </source>
</evidence>
<dbReference type="EMBL" id="BAAAZO010000005">
    <property type="protein sequence ID" value="GAA3614306.1"/>
    <property type="molecule type" value="Genomic_DNA"/>
</dbReference>
<protein>
    <submittedName>
        <fullName evidence="2">Uncharacterized protein</fullName>
    </submittedName>
</protein>
<sequence length="88" mass="9423">MHHKCDCSIKSTYVKNGASYTGIGDAADGSVRTKSTTIKNPGDRHPQRVEALPADLLRPDCFRLFAVVRPGAADRLDRSAHPGGCGET</sequence>
<reference evidence="3" key="1">
    <citation type="journal article" date="2019" name="Int. J. Syst. Evol. Microbiol.">
        <title>The Global Catalogue of Microorganisms (GCM) 10K type strain sequencing project: providing services to taxonomists for standard genome sequencing and annotation.</title>
        <authorList>
            <consortium name="The Broad Institute Genomics Platform"/>
            <consortium name="The Broad Institute Genome Sequencing Center for Infectious Disease"/>
            <person name="Wu L."/>
            <person name="Ma J."/>
        </authorList>
    </citation>
    <scope>NUCLEOTIDE SEQUENCE [LARGE SCALE GENOMIC DNA]</scope>
    <source>
        <strain evidence="3">JCM 16902</strain>
    </source>
</reference>
<keyword evidence="3" id="KW-1185">Reference proteome</keyword>
<evidence type="ECO:0000256" key="1">
    <source>
        <dbReference type="SAM" id="MobiDB-lite"/>
    </source>
</evidence>
<comment type="caution">
    <text evidence="2">The sequence shown here is derived from an EMBL/GenBank/DDBJ whole genome shotgun (WGS) entry which is preliminary data.</text>
</comment>
<evidence type="ECO:0000313" key="3">
    <source>
        <dbReference type="Proteomes" id="UP001501074"/>
    </source>
</evidence>
<accession>A0ABP6ZMF0</accession>
<dbReference type="Proteomes" id="UP001501074">
    <property type="component" value="Unassembled WGS sequence"/>
</dbReference>
<gene>
    <name evidence="2" type="ORF">GCM10022223_33170</name>
</gene>